<evidence type="ECO:0000259" key="1">
    <source>
        <dbReference type="Pfam" id="PF14279"/>
    </source>
</evidence>
<dbReference type="RefSeq" id="WP_011771361.1">
    <property type="nucleotide sequence ID" value="NC_008709.1"/>
</dbReference>
<dbReference type="Pfam" id="PF14279">
    <property type="entry name" value="HNH_5"/>
    <property type="match status" value="1"/>
</dbReference>
<gene>
    <name evidence="2" type="ordered locus">Ping_3110</name>
</gene>
<accession>A1SZ92</accession>
<keyword evidence="3" id="KW-1185">Reference proteome</keyword>
<dbReference type="HOGENOM" id="CLU_598349_0_0_6"/>
<organism evidence="2 3">
    <name type="scientific">Psychromonas ingrahamii (strain DSM 17664 / CCUG 51855 / 37)</name>
    <dbReference type="NCBI Taxonomy" id="357804"/>
    <lineage>
        <taxon>Bacteria</taxon>
        <taxon>Pseudomonadati</taxon>
        <taxon>Pseudomonadota</taxon>
        <taxon>Gammaproteobacteria</taxon>
        <taxon>Alteromonadales</taxon>
        <taxon>Psychromonadaceae</taxon>
        <taxon>Psychromonas</taxon>
    </lineage>
</organism>
<evidence type="ECO:0000313" key="2">
    <source>
        <dbReference type="EMBL" id="ABM04807.1"/>
    </source>
</evidence>
<dbReference type="InterPro" id="IPR029471">
    <property type="entry name" value="HNH_5"/>
</dbReference>
<name>A1SZ92_PSYIN</name>
<dbReference type="KEGG" id="pin:Ping_3110"/>
<sequence length="457" mass="52845">MKNCYFCKKEFDTVNVRMHDEHIIQNSIGGKLTSSDILCEKCGGVLGQNVDEAFTRNLSPLSVLLDLARDRGESSKSRIRIVMNDGSVLNDDNVTFELKNDFSIIPSRPVYILNEDEKTLNIFGATLKQINQFEKSKVIKKLINEGYKVKKEVNVASYVNSAVLDINYESPDILRGILKAAIGFASHHGVPNKYLSQLTNVSKLIDSDNFIHNRVWQYYPTTDEEKIYETNKEKHEDWYPNHQIYLFNIGENLYCYVELFGVIQKYVHLTDSYDGDEIREKYLQKTTKWEFNEEDWKPRRLSDLQILAQQFDVPYSNEKIDDIGKTILQRARSRSYIIDSESQTEKVEKIMQSIILYTTSDIRGYAIVDELHDKADMAKSKFNFSLVDKIKNNPLSAMQLMHKDYSDFRIGDVNNSCPLKSKSLSENAKNKYVAYKAFELLSSLNLENKIEFKVIDP</sequence>
<protein>
    <recommendedName>
        <fullName evidence="1">HNH endonuclease 5 domain-containing protein</fullName>
    </recommendedName>
</protein>
<dbReference type="OrthoDB" id="674231at2"/>
<dbReference type="AlphaFoldDB" id="A1SZ92"/>
<dbReference type="EMBL" id="CP000510">
    <property type="protein sequence ID" value="ABM04807.1"/>
    <property type="molecule type" value="Genomic_DNA"/>
</dbReference>
<dbReference type="eggNOG" id="COG1403">
    <property type="taxonomic scope" value="Bacteria"/>
</dbReference>
<feature type="domain" description="HNH endonuclease 5" evidence="1">
    <location>
        <begin position="4"/>
        <end position="58"/>
    </location>
</feature>
<proteinExistence type="predicted"/>
<evidence type="ECO:0000313" key="3">
    <source>
        <dbReference type="Proteomes" id="UP000000639"/>
    </source>
</evidence>
<dbReference type="Proteomes" id="UP000000639">
    <property type="component" value="Chromosome"/>
</dbReference>
<reference evidence="2 3" key="1">
    <citation type="submission" date="2007-01" db="EMBL/GenBank/DDBJ databases">
        <title>Complete sequence of Psychromonas ingrahamii 37.</title>
        <authorList>
            <consortium name="US DOE Joint Genome Institute"/>
            <person name="Copeland A."/>
            <person name="Lucas S."/>
            <person name="Lapidus A."/>
            <person name="Barry K."/>
            <person name="Detter J.C."/>
            <person name="Glavina del Rio T."/>
            <person name="Hammon N."/>
            <person name="Israni S."/>
            <person name="Dalin E."/>
            <person name="Tice H."/>
            <person name="Pitluck S."/>
            <person name="Thompson L.S."/>
            <person name="Brettin T."/>
            <person name="Bruce D."/>
            <person name="Han C."/>
            <person name="Tapia R."/>
            <person name="Schmutz J."/>
            <person name="Larimer F."/>
            <person name="Land M."/>
            <person name="Hauser L."/>
            <person name="Kyrpides N."/>
            <person name="Ivanova N."/>
            <person name="Staley J."/>
            <person name="Richardson P."/>
        </authorList>
    </citation>
    <scope>NUCLEOTIDE SEQUENCE [LARGE SCALE GENOMIC DNA]</scope>
    <source>
        <strain evidence="2 3">37</strain>
    </source>
</reference>